<organism evidence="4 5">
    <name type="scientific">Mya arenaria</name>
    <name type="common">Soft-shell clam</name>
    <dbReference type="NCBI Taxonomy" id="6604"/>
    <lineage>
        <taxon>Eukaryota</taxon>
        <taxon>Metazoa</taxon>
        <taxon>Spiralia</taxon>
        <taxon>Lophotrochozoa</taxon>
        <taxon>Mollusca</taxon>
        <taxon>Bivalvia</taxon>
        <taxon>Autobranchia</taxon>
        <taxon>Heteroconchia</taxon>
        <taxon>Euheterodonta</taxon>
        <taxon>Imparidentia</taxon>
        <taxon>Neoheterodontei</taxon>
        <taxon>Myida</taxon>
        <taxon>Myoidea</taxon>
        <taxon>Myidae</taxon>
        <taxon>Mya</taxon>
    </lineage>
</organism>
<keyword evidence="3" id="KW-1133">Transmembrane helix</keyword>
<dbReference type="HAMAP" id="MF_00376">
    <property type="entry name" value="Dephospho_CoA_kinase"/>
    <property type="match status" value="1"/>
</dbReference>
<dbReference type="InterPro" id="IPR027417">
    <property type="entry name" value="P-loop_NTPase"/>
</dbReference>
<dbReference type="PROSITE" id="PS51219">
    <property type="entry name" value="DPCK"/>
    <property type="match status" value="1"/>
</dbReference>
<evidence type="ECO:0000256" key="3">
    <source>
        <dbReference type="SAM" id="Phobius"/>
    </source>
</evidence>
<dbReference type="NCBIfam" id="TIGR00152">
    <property type="entry name" value="dephospho-CoA kinase"/>
    <property type="match status" value="1"/>
</dbReference>
<protein>
    <submittedName>
        <fullName evidence="4">DCAKD-like protein</fullName>
    </submittedName>
</protein>
<dbReference type="Gene3D" id="3.40.50.300">
    <property type="entry name" value="P-loop containing nucleotide triphosphate hydrolases"/>
    <property type="match status" value="1"/>
</dbReference>
<dbReference type="EMBL" id="CP111012">
    <property type="protein sequence ID" value="WAQ93676.1"/>
    <property type="molecule type" value="Genomic_DNA"/>
</dbReference>
<dbReference type="InterPro" id="IPR001977">
    <property type="entry name" value="Depp_CoAkinase"/>
</dbReference>
<dbReference type="Pfam" id="PF01121">
    <property type="entry name" value="CoaE"/>
    <property type="match status" value="2"/>
</dbReference>
<keyword evidence="3" id="KW-0472">Membrane</keyword>
<dbReference type="Proteomes" id="UP001164746">
    <property type="component" value="Chromosome 1"/>
</dbReference>
<feature type="transmembrane region" description="Helical" evidence="3">
    <location>
        <begin position="21"/>
        <end position="41"/>
    </location>
</feature>
<accession>A0ABY7D7M9</accession>
<dbReference type="PANTHER" id="PTHR10695">
    <property type="entry name" value="DEPHOSPHO-COA KINASE-RELATED"/>
    <property type="match status" value="1"/>
</dbReference>
<dbReference type="CDD" id="cd02022">
    <property type="entry name" value="DPCK"/>
    <property type="match status" value="1"/>
</dbReference>
<keyword evidence="3" id="KW-0812">Transmembrane</keyword>
<gene>
    <name evidence="4" type="ORF">MAR_006147</name>
</gene>
<feature type="non-terminal residue" evidence="4">
    <location>
        <position position="237"/>
    </location>
</feature>
<sequence length="237" mass="26669">MKVHGRGHLGFKMRLGHSYTFTFTLVYIVKMFLVGLTGGIASGKSTVSNMFSELGVPIVDADLIAREVVEPGTPALAKIIAKFGREVLQSDGTLDREKLGAIIFADSTMRKELNRITHPEIGKAMMWKVARLFIQGNQFVILDLPLLSAGQQLSRLQARDNYPEKEAKQRINAQMPLDEKCLLATVVIDNSNSIKETREQVLSVYQQFKSSRKHWKFRLAILAMIGKSELHIHRVHL</sequence>
<keyword evidence="1" id="KW-0547">Nucleotide-binding</keyword>
<name>A0ABY7D7M9_MYAAR</name>
<evidence type="ECO:0000313" key="5">
    <source>
        <dbReference type="Proteomes" id="UP001164746"/>
    </source>
</evidence>
<keyword evidence="2" id="KW-0067">ATP-binding</keyword>
<evidence type="ECO:0000313" key="4">
    <source>
        <dbReference type="EMBL" id="WAQ93676.1"/>
    </source>
</evidence>
<evidence type="ECO:0000256" key="2">
    <source>
        <dbReference type="ARBA" id="ARBA00022840"/>
    </source>
</evidence>
<proteinExistence type="inferred from homology"/>
<evidence type="ECO:0000256" key="1">
    <source>
        <dbReference type="ARBA" id="ARBA00022741"/>
    </source>
</evidence>
<keyword evidence="5" id="KW-1185">Reference proteome</keyword>
<dbReference type="SUPFAM" id="SSF52540">
    <property type="entry name" value="P-loop containing nucleoside triphosphate hydrolases"/>
    <property type="match status" value="1"/>
</dbReference>
<reference evidence="4" key="1">
    <citation type="submission" date="2022-11" db="EMBL/GenBank/DDBJ databases">
        <title>Centuries of genome instability and evolution in soft-shell clam transmissible cancer (bioRxiv).</title>
        <authorList>
            <person name="Hart S.F.M."/>
            <person name="Yonemitsu M.A."/>
            <person name="Giersch R.M."/>
            <person name="Beal B.F."/>
            <person name="Arriagada G."/>
            <person name="Davis B.W."/>
            <person name="Ostrander E.A."/>
            <person name="Goff S.P."/>
            <person name="Metzger M.J."/>
        </authorList>
    </citation>
    <scope>NUCLEOTIDE SEQUENCE</scope>
    <source>
        <strain evidence="4">MELC-2E11</strain>
        <tissue evidence="4">Siphon/mantle</tissue>
    </source>
</reference>
<dbReference type="PANTHER" id="PTHR10695:SF46">
    <property type="entry name" value="BIFUNCTIONAL COENZYME A SYNTHASE-RELATED"/>
    <property type="match status" value="1"/>
</dbReference>